<name>A0A2B4RF23_STYPI</name>
<evidence type="ECO:0000256" key="11">
    <source>
        <dbReference type="ARBA" id="ARBA00069877"/>
    </source>
</evidence>
<keyword evidence="6" id="KW-0597">Phosphoprotein</keyword>
<evidence type="ECO:0000256" key="8">
    <source>
        <dbReference type="ARBA" id="ARBA00023125"/>
    </source>
</evidence>
<evidence type="ECO:0000256" key="1">
    <source>
        <dbReference type="ARBA" id="ARBA00004496"/>
    </source>
</evidence>
<evidence type="ECO:0000256" key="10">
    <source>
        <dbReference type="ARBA" id="ARBA00063400"/>
    </source>
</evidence>
<keyword evidence="7" id="KW-0271">Exosome</keyword>
<dbReference type="InterPro" id="IPR027408">
    <property type="entry name" value="PNPase/RNase_PH_dom_sf"/>
</dbReference>
<evidence type="ECO:0000256" key="6">
    <source>
        <dbReference type="ARBA" id="ARBA00022553"/>
    </source>
</evidence>
<comment type="subcellular location">
    <subcellularLocation>
        <location evidence="1">Cytoplasm</location>
    </subcellularLocation>
    <subcellularLocation>
        <location evidence="2">Nucleus</location>
        <location evidence="2">Nucleolus</location>
    </subcellularLocation>
</comment>
<sequence>MEDKALNLDTPRFSSELRSLRCEQSLLNKTDGSASFFQGNTHMIAAAYGPAEVRSNKELIDKATLEVVFRPKVGSPGCAEKLLERVIRNSCEPVVLTSRHPRSSLTIVVQLVQDSGSLLSCAINAACMAMIDAGFPMKCLVCAVSCALSESGDIQLDPSLEQEKEACAVMTFAFDSANKNVMTSSTTGSFTIQEYDRCLEACRSAATKLIDFFRRSVERKLSKDAKFMDINIA</sequence>
<dbReference type="STRING" id="50429.A0A2B4RF23"/>
<evidence type="ECO:0000256" key="7">
    <source>
        <dbReference type="ARBA" id="ARBA00022835"/>
    </source>
</evidence>
<dbReference type="InterPro" id="IPR050080">
    <property type="entry name" value="RNase_PH"/>
</dbReference>
<evidence type="ECO:0000256" key="5">
    <source>
        <dbReference type="ARBA" id="ARBA00022552"/>
    </source>
</evidence>
<dbReference type="Proteomes" id="UP000225706">
    <property type="component" value="Unassembled WGS sequence"/>
</dbReference>
<feature type="domain" description="Exoribonuclease phosphorolytic" evidence="14">
    <location>
        <begin position="16"/>
        <end position="136"/>
    </location>
</feature>
<dbReference type="SUPFAM" id="SSF54211">
    <property type="entry name" value="Ribosomal protein S5 domain 2-like"/>
    <property type="match status" value="1"/>
</dbReference>
<organism evidence="16 17">
    <name type="scientific">Stylophora pistillata</name>
    <name type="common">Smooth cauliflower coral</name>
    <dbReference type="NCBI Taxonomy" id="50429"/>
    <lineage>
        <taxon>Eukaryota</taxon>
        <taxon>Metazoa</taxon>
        <taxon>Cnidaria</taxon>
        <taxon>Anthozoa</taxon>
        <taxon>Hexacorallia</taxon>
        <taxon>Scleractinia</taxon>
        <taxon>Astrocoeniina</taxon>
        <taxon>Pocilloporidae</taxon>
        <taxon>Stylophora</taxon>
    </lineage>
</organism>
<comment type="caution">
    <text evidence="16">The sequence shown here is derived from an EMBL/GenBank/DDBJ whole genome shotgun (WGS) entry which is preliminary data.</text>
</comment>
<comment type="similarity">
    <text evidence="3">Belongs to the RNase PH family.</text>
</comment>
<dbReference type="GO" id="GO:0034475">
    <property type="term" value="P:U4 snRNA 3'-end processing"/>
    <property type="evidence" value="ECO:0007669"/>
    <property type="project" value="TreeGrafter"/>
</dbReference>
<dbReference type="EMBL" id="LSMT01000506">
    <property type="protein sequence ID" value="PFX16964.1"/>
    <property type="molecule type" value="Genomic_DNA"/>
</dbReference>
<dbReference type="CDD" id="cd11372">
    <property type="entry name" value="RNase_PH_RRP46"/>
    <property type="match status" value="1"/>
</dbReference>
<dbReference type="Gene3D" id="3.30.230.70">
    <property type="entry name" value="GHMP Kinase, N-terminal domain"/>
    <property type="match status" value="1"/>
</dbReference>
<dbReference type="OrthoDB" id="27298at2759"/>
<dbReference type="FunFam" id="3.30.230.70:FF:000012">
    <property type="entry name" value="exosome complex component RRP46"/>
    <property type="match status" value="1"/>
</dbReference>
<dbReference type="InterPro" id="IPR020568">
    <property type="entry name" value="Ribosomal_Su5_D2-typ_SF"/>
</dbReference>
<evidence type="ECO:0000313" key="17">
    <source>
        <dbReference type="Proteomes" id="UP000225706"/>
    </source>
</evidence>
<evidence type="ECO:0000256" key="2">
    <source>
        <dbReference type="ARBA" id="ARBA00004604"/>
    </source>
</evidence>
<dbReference type="SUPFAM" id="SSF55666">
    <property type="entry name" value="Ribonuclease PH domain 2-like"/>
    <property type="match status" value="1"/>
</dbReference>
<evidence type="ECO:0000259" key="15">
    <source>
        <dbReference type="Pfam" id="PF03725"/>
    </source>
</evidence>
<dbReference type="Pfam" id="PF03725">
    <property type="entry name" value="RNase_PH_C"/>
    <property type="match status" value="1"/>
</dbReference>
<evidence type="ECO:0000259" key="14">
    <source>
        <dbReference type="Pfam" id="PF01138"/>
    </source>
</evidence>
<keyword evidence="17" id="KW-1185">Reference proteome</keyword>
<evidence type="ECO:0000256" key="12">
    <source>
        <dbReference type="ARBA" id="ARBA00077932"/>
    </source>
</evidence>
<dbReference type="GO" id="GO:0003723">
    <property type="term" value="F:RNA binding"/>
    <property type="evidence" value="ECO:0007669"/>
    <property type="project" value="TreeGrafter"/>
</dbReference>
<evidence type="ECO:0000256" key="4">
    <source>
        <dbReference type="ARBA" id="ARBA00022490"/>
    </source>
</evidence>
<feature type="domain" description="Exoribonuclease phosphorolytic" evidence="15">
    <location>
        <begin position="139"/>
        <end position="201"/>
    </location>
</feature>
<dbReference type="GO" id="GO:0005730">
    <property type="term" value="C:nucleolus"/>
    <property type="evidence" value="ECO:0007669"/>
    <property type="project" value="UniProtKB-SubCell"/>
</dbReference>
<evidence type="ECO:0000256" key="13">
    <source>
        <dbReference type="ARBA" id="ARBA00083630"/>
    </source>
</evidence>
<keyword evidence="4" id="KW-0963">Cytoplasm</keyword>
<keyword evidence="9" id="KW-0539">Nucleus</keyword>
<dbReference type="PANTHER" id="PTHR11953:SF1">
    <property type="entry name" value="EXOSOME COMPLEX COMPONENT RRP46"/>
    <property type="match status" value="1"/>
</dbReference>
<accession>A0A2B4RF23</accession>
<comment type="subunit">
    <text evidence="10">Homodimer. Component of the RNA exosome core complex (Exo-9), composed of EXOSC1, EXOSC2, EXOSC3, EXOSC4, EXOSC5, EXOSC6, EXOSC7, EXOSC8 and EXOSC9; within the complex interacts with EXOSC3, EXOSC8, and EXOSC9. The catalytically inactive RNA exosome core complex (Exo-9) associates with the catalytic subunit EXOSC10/RRP6. Exo-9 may associate with DIS3 to form the nucleolar exosome complex, or DIS3L to form the cytoplasmic exosome complex. Exo-9 is formed by a hexameric base ring consisting of the heterodimers EXOSC4-EXOSC9, EXOSC5-EXOSC8 and EXOSC6-EXOSC7, and a cap ring consisting of EXOSC1, EXOSC2 and EXOSC3. The RNA exosome complex associates with cofactors C1D/RRP47, MPHOSPH6/MPP6 and MTREX/MTR4. Interacts with GTPBP1. Interacts with ZC3HAV1. Interacts with DDX17 only in the presence of ZC3HAV1 in an RNA-independent manner.</text>
</comment>
<evidence type="ECO:0000313" key="16">
    <source>
        <dbReference type="EMBL" id="PFX16964.1"/>
    </source>
</evidence>
<dbReference type="GO" id="GO:0000176">
    <property type="term" value="C:nuclear exosome (RNase complex)"/>
    <property type="evidence" value="ECO:0007669"/>
    <property type="project" value="TreeGrafter"/>
</dbReference>
<protein>
    <recommendedName>
        <fullName evidence="11">Exosome complex component RRP46</fullName>
    </recommendedName>
    <alternativeName>
        <fullName evidence="13">Exosome component 5</fullName>
    </alternativeName>
    <alternativeName>
        <fullName evidence="12">Ribosomal RNA-processing protein 46</fullName>
    </alternativeName>
</protein>
<dbReference type="GO" id="GO:0071028">
    <property type="term" value="P:nuclear mRNA surveillance"/>
    <property type="evidence" value="ECO:0007669"/>
    <property type="project" value="TreeGrafter"/>
</dbReference>
<proteinExistence type="inferred from homology"/>
<dbReference type="GO" id="GO:0006364">
    <property type="term" value="P:rRNA processing"/>
    <property type="evidence" value="ECO:0007669"/>
    <property type="project" value="UniProtKB-KW"/>
</dbReference>
<dbReference type="AlphaFoldDB" id="A0A2B4RF23"/>
<dbReference type="GO" id="GO:0016075">
    <property type="term" value="P:rRNA catabolic process"/>
    <property type="evidence" value="ECO:0007669"/>
    <property type="project" value="TreeGrafter"/>
</dbReference>
<evidence type="ECO:0000256" key="3">
    <source>
        <dbReference type="ARBA" id="ARBA00006678"/>
    </source>
</evidence>
<dbReference type="InterPro" id="IPR001247">
    <property type="entry name" value="ExoRNase_PH_dom1"/>
</dbReference>
<dbReference type="InterPro" id="IPR036345">
    <property type="entry name" value="ExoRNase_PH_dom2_sf"/>
</dbReference>
<dbReference type="InterPro" id="IPR015847">
    <property type="entry name" value="ExoRNase_PH_dom2"/>
</dbReference>
<gene>
    <name evidence="16" type="primary">Exosc5</name>
    <name evidence="16" type="ORF">AWC38_SpisGene18732</name>
</gene>
<reference evidence="17" key="1">
    <citation type="journal article" date="2017" name="bioRxiv">
        <title>Comparative analysis of the genomes of Stylophora pistillata and Acropora digitifera provides evidence for extensive differences between species of corals.</title>
        <authorList>
            <person name="Voolstra C.R."/>
            <person name="Li Y."/>
            <person name="Liew Y.J."/>
            <person name="Baumgarten S."/>
            <person name="Zoccola D."/>
            <person name="Flot J.-F."/>
            <person name="Tambutte S."/>
            <person name="Allemand D."/>
            <person name="Aranda M."/>
        </authorList>
    </citation>
    <scope>NUCLEOTIDE SEQUENCE [LARGE SCALE GENOMIC DNA]</scope>
</reference>
<dbReference type="GO" id="GO:0000177">
    <property type="term" value="C:cytoplasmic exosome (RNase complex)"/>
    <property type="evidence" value="ECO:0007669"/>
    <property type="project" value="TreeGrafter"/>
</dbReference>
<dbReference type="GO" id="GO:0071051">
    <property type="term" value="P:poly(A)-dependent snoRNA 3'-end processing"/>
    <property type="evidence" value="ECO:0007669"/>
    <property type="project" value="TreeGrafter"/>
</dbReference>
<evidence type="ECO:0000256" key="9">
    <source>
        <dbReference type="ARBA" id="ARBA00023242"/>
    </source>
</evidence>
<dbReference type="PANTHER" id="PTHR11953">
    <property type="entry name" value="EXOSOME COMPLEX COMPONENT"/>
    <property type="match status" value="1"/>
</dbReference>
<dbReference type="Pfam" id="PF01138">
    <property type="entry name" value="RNase_PH"/>
    <property type="match status" value="1"/>
</dbReference>
<dbReference type="GO" id="GO:0003677">
    <property type="term" value="F:DNA binding"/>
    <property type="evidence" value="ECO:0007669"/>
    <property type="project" value="UniProtKB-KW"/>
</dbReference>
<keyword evidence="8" id="KW-0238">DNA-binding</keyword>
<keyword evidence="5" id="KW-0698">rRNA processing</keyword>